<evidence type="ECO:0000313" key="4">
    <source>
        <dbReference type="Proteomes" id="UP000000724"/>
    </source>
</evidence>
<organism evidence="3 4">
    <name type="scientific">Penicillium rubens (strain ATCC 28089 / DSM 1075 / NRRL 1951 / Wisconsin 54-1255)</name>
    <name type="common">Penicillium chrysogenum</name>
    <dbReference type="NCBI Taxonomy" id="500485"/>
    <lineage>
        <taxon>Eukaryota</taxon>
        <taxon>Fungi</taxon>
        <taxon>Dikarya</taxon>
        <taxon>Ascomycota</taxon>
        <taxon>Pezizomycotina</taxon>
        <taxon>Eurotiomycetes</taxon>
        <taxon>Eurotiomycetidae</taxon>
        <taxon>Eurotiales</taxon>
        <taxon>Aspergillaceae</taxon>
        <taxon>Penicillium</taxon>
        <taxon>Penicillium chrysogenum species complex</taxon>
    </lineage>
</organism>
<feature type="transmembrane region" description="Helical" evidence="1">
    <location>
        <begin position="363"/>
        <end position="386"/>
    </location>
</feature>
<feature type="transmembrane region" description="Helical" evidence="1">
    <location>
        <begin position="331"/>
        <end position="351"/>
    </location>
</feature>
<keyword evidence="2" id="KW-0732">Signal</keyword>
<gene>
    <name evidence="3" type="ORF">Pc21g22150</name>
    <name evidence="3" type="ORF">PCH_Pc21g22150</name>
</gene>
<feature type="chain" id="PRO_5002845804" evidence="2">
    <location>
        <begin position="21"/>
        <end position="494"/>
    </location>
</feature>
<dbReference type="OMA" id="DCIATPV"/>
<proteinExistence type="predicted"/>
<keyword evidence="4" id="KW-1185">Reference proteome</keyword>
<dbReference type="HOGENOM" id="CLU_022883_1_0_1"/>
<keyword evidence="1" id="KW-0812">Transmembrane</keyword>
<reference evidence="3 4" key="1">
    <citation type="journal article" date="2008" name="Nat. Biotechnol.">
        <title>Genome sequencing and analysis of the filamentous fungus Penicillium chrysogenum.</title>
        <authorList>
            <person name="van den Berg M.A."/>
            <person name="Albang R."/>
            <person name="Albermann K."/>
            <person name="Badger J.H."/>
            <person name="Daran J.-M."/>
            <person name="Driessen A.J.M."/>
            <person name="Garcia-Estrada C."/>
            <person name="Fedorova N.D."/>
            <person name="Harris D.M."/>
            <person name="Heijne W.H.M."/>
            <person name="Joardar V.S."/>
            <person name="Kiel J.A.K.W."/>
            <person name="Kovalchuk A."/>
            <person name="Martin J.F."/>
            <person name="Nierman W.C."/>
            <person name="Nijland J.G."/>
            <person name="Pronk J.T."/>
            <person name="Roubos J.A."/>
            <person name="van der Klei I.J."/>
            <person name="van Peij N.N.M.E."/>
            <person name="Veenhuis M."/>
            <person name="von Doehren H."/>
            <person name="Wagner C."/>
            <person name="Wortman J.R."/>
            <person name="Bovenberg R.A.L."/>
        </authorList>
    </citation>
    <scope>NUCLEOTIDE SEQUENCE [LARGE SCALE GENOMIC DNA]</scope>
    <source>
        <strain evidence="4">ATCC 28089 / DSM 1075 / NRRL 1951 / Wisconsin 54-1255</strain>
    </source>
</reference>
<feature type="signal peptide" evidence="2">
    <location>
        <begin position="1"/>
        <end position="20"/>
    </location>
</feature>
<dbReference type="PANTHER" id="PTHR35043">
    <property type="entry name" value="TRANSCRIPTION FACTOR DOMAIN-CONTAINING PROTEIN"/>
    <property type="match status" value="1"/>
</dbReference>
<name>B6HMZ5_PENRW</name>
<dbReference type="EMBL" id="AM920436">
    <property type="protein sequence ID" value="CAP97112.1"/>
    <property type="molecule type" value="Genomic_DNA"/>
</dbReference>
<protein>
    <submittedName>
        <fullName evidence="3">Pc21g22150 protein</fullName>
    </submittedName>
</protein>
<accession>B6HMZ5</accession>
<dbReference type="BioCyc" id="PCHR:PC21G22150-MONOMER"/>
<dbReference type="OrthoDB" id="9451547at2759"/>
<evidence type="ECO:0000313" key="3">
    <source>
        <dbReference type="EMBL" id="CAP97112.1"/>
    </source>
</evidence>
<keyword evidence="1" id="KW-1133">Transmembrane helix</keyword>
<evidence type="ECO:0000256" key="1">
    <source>
        <dbReference type="SAM" id="Phobius"/>
    </source>
</evidence>
<sequence>MRSHSSLFLLSFLLIDRSYPLSVDITTPKNSTCDAIFSNNATELSTCGPQGWTSEPNGRGTWDIMWSCCFTMFLCSWSSLCVNVPGPKDTPWQIFRRKVYLTALALLGPEFIFQIALSQWESARQSVADFKGSGIEWWTMTHAFYADMGGFVLKARDSEPFPINAKQLHYLIMKEYVQVPKIDERLIADKNKVDGMLRLITLCQTLWFIVSIVGRAWLQLAITTGELTTAAFIVSSVATTICWYNKPADVYTSEVVETETTIEQIMADAGDIAKRPYHHTPLDFVSRKEWPWSLYWSNWVNILRKMNIVIYLQRRPIDRFQVTVVSEPSSLGYGIFLLLTVIYASVFVCGWNYSFPTDAEKYLWRTSSTAVLVCAFLFWGTGYFAFSLYPTRLQPLLEGRKREKVVDEERPLPNPTWAPFKEQAKRICDRIRNNSVDRDPDLTVPLKAILPIYVIGVVYCHARTYIFIEDILQLRSLPASAYSTVDWIGFWPHV</sequence>
<dbReference type="PANTHER" id="PTHR35043:SF8">
    <property type="entry name" value="DUF4220 DOMAIN-CONTAINING PROTEIN"/>
    <property type="match status" value="1"/>
</dbReference>
<dbReference type="AlphaFoldDB" id="B6HMZ5"/>
<dbReference type="VEuPathDB" id="FungiDB:PCH_Pc21g22150"/>
<evidence type="ECO:0000256" key="2">
    <source>
        <dbReference type="SAM" id="SignalP"/>
    </source>
</evidence>
<dbReference type="Proteomes" id="UP000000724">
    <property type="component" value="Contig Pc00c21"/>
</dbReference>
<keyword evidence="1" id="KW-0472">Membrane</keyword>
<dbReference type="eggNOG" id="ENOG502SI2K">
    <property type="taxonomic scope" value="Eukaryota"/>
</dbReference>